<evidence type="ECO:0000256" key="3">
    <source>
        <dbReference type="ARBA" id="ARBA00022801"/>
    </source>
</evidence>
<evidence type="ECO:0000256" key="4">
    <source>
        <dbReference type="ARBA" id="ARBA00023211"/>
    </source>
</evidence>
<keyword evidence="3 7" id="KW-0378">Hydrolase</keyword>
<dbReference type="Gene3D" id="3.90.1640.10">
    <property type="entry name" value="inorganic pyrophosphatase (n-terminal core)"/>
    <property type="match status" value="1"/>
</dbReference>
<dbReference type="EMBL" id="JBANRG010000014">
    <property type="protein sequence ID" value="KAK7460866.1"/>
    <property type="molecule type" value="Genomic_DNA"/>
</dbReference>
<dbReference type="InterPro" id="IPR001667">
    <property type="entry name" value="DDH_dom"/>
</dbReference>
<feature type="domain" description="DHHA2" evidence="6">
    <location>
        <begin position="266"/>
        <end position="450"/>
    </location>
</feature>
<keyword evidence="2" id="KW-0479">Metal-binding</keyword>
<protein>
    <submittedName>
        <fullName evidence="7">Exopolyphosphatase</fullName>
        <ecNumber evidence="7">3.6.1.11</ecNumber>
    </submittedName>
</protein>
<evidence type="ECO:0000256" key="2">
    <source>
        <dbReference type="ARBA" id="ARBA00022723"/>
    </source>
</evidence>
<dbReference type="EC" id="3.6.1.11" evidence="7"/>
<evidence type="ECO:0000313" key="7">
    <source>
        <dbReference type="EMBL" id="KAK7460866.1"/>
    </source>
</evidence>
<proteinExistence type="predicted"/>
<dbReference type="InterPro" id="IPR038222">
    <property type="entry name" value="DHHA2_dom_sf"/>
</dbReference>
<name>A0ABR1JFL4_9AGAR</name>
<organism evidence="7 8">
    <name type="scientific">Marasmiellus scandens</name>
    <dbReference type="NCBI Taxonomy" id="2682957"/>
    <lineage>
        <taxon>Eukaryota</taxon>
        <taxon>Fungi</taxon>
        <taxon>Dikarya</taxon>
        <taxon>Basidiomycota</taxon>
        <taxon>Agaricomycotina</taxon>
        <taxon>Agaricomycetes</taxon>
        <taxon>Agaricomycetidae</taxon>
        <taxon>Agaricales</taxon>
        <taxon>Marasmiineae</taxon>
        <taxon>Omphalotaceae</taxon>
        <taxon>Marasmiellus</taxon>
    </lineage>
</organism>
<dbReference type="InterPro" id="IPR038763">
    <property type="entry name" value="DHH_sf"/>
</dbReference>
<dbReference type="Gene3D" id="3.10.310.20">
    <property type="entry name" value="DHHA2 domain"/>
    <property type="match status" value="1"/>
</dbReference>
<dbReference type="InterPro" id="IPR004097">
    <property type="entry name" value="DHHA2"/>
</dbReference>
<dbReference type="SUPFAM" id="SSF64182">
    <property type="entry name" value="DHH phosphoesterases"/>
    <property type="match status" value="1"/>
</dbReference>
<accession>A0ABR1JFL4</accession>
<evidence type="ECO:0000259" key="5">
    <source>
        <dbReference type="Pfam" id="PF01368"/>
    </source>
</evidence>
<gene>
    <name evidence="7" type="primary">PPX1</name>
    <name evidence="7" type="ORF">VKT23_008796</name>
</gene>
<keyword evidence="4" id="KW-0464">Manganese</keyword>
<comment type="caution">
    <text evidence="7">The sequence shown here is derived from an EMBL/GenBank/DDBJ whole genome shotgun (WGS) entry which is preliminary data.</text>
</comment>
<dbReference type="PANTHER" id="PTHR12112:SF39">
    <property type="entry name" value="EG:152A3.5 PROTEIN (FBGN0003116_PN PROTEIN)"/>
    <property type="match status" value="1"/>
</dbReference>
<sequence length="457" mass="50154">MANHVLPSPPRSVLADFLSAEKAKYLEDVQNKTEDWTVVMGNESGDLDSIASSIAFAYYQSVIQHKPTIPFIQIARDDLSLRGENIYALELAGITETVAKEKLFLLSDISSTKSFSSHKFALVDHNRLGLAYASGDAQVVAIVDHHADEGLYTDPATTNPRIITPTGSCSSLITISLFVPSLTRSGTSNTTSESEPLPIELSTLLLSAILIDTDGLKPGGKAVDADREAAAFLASSANLWGNSPSSSLSPSSLHDAEPIQTLTRILTERKLDLSHLSAYDLLRRDYKEYIYDVPWASSSSNNSAQLQLKAGLSTVPLALSSWATGAETGRLSELERQGGAADRWMRERGLNILGVLTSYRRVAKKQKEIEKGKGKHEREMAWIIRTESPEINWNLVEEKLWAGLRASEELEVKEHKEFPDTASERGANLRFKVFMQNPQATRKVTAPVLKGIMEGKT</sequence>
<dbReference type="Pfam" id="PF01368">
    <property type="entry name" value="DHH"/>
    <property type="match status" value="1"/>
</dbReference>
<keyword evidence="8" id="KW-1185">Reference proteome</keyword>
<dbReference type="PANTHER" id="PTHR12112">
    <property type="entry name" value="BNIP - RELATED"/>
    <property type="match status" value="1"/>
</dbReference>
<evidence type="ECO:0000256" key="1">
    <source>
        <dbReference type="ARBA" id="ARBA00001936"/>
    </source>
</evidence>
<feature type="domain" description="DDH" evidence="5">
    <location>
        <begin position="37"/>
        <end position="209"/>
    </location>
</feature>
<evidence type="ECO:0000259" key="6">
    <source>
        <dbReference type="Pfam" id="PF02833"/>
    </source>
</evidence>
<reference evidence="7 8" key="1">
    <citation type="submission" date="2024-01" db="EMBL/GenBank/DDBJ databases">
        <title>A draft genome for the cacao thread blight pathogen Marasmiellus scandens.</title>
        <authorList>
            <person name="Baruah I.K."/>
            <person name="Leung J."/>
            <person name="Bukari Y."/>
            <person name="Amoako-Attah I."/>
            <person name="Meinhardt L.W."/>
            <person name="Bailey B.A."/>
            <person name="Cohen S.P."/>
        </authorList>
    </citation>
    <scope>NUCLEOTIDE SEQUENCE [LARGE SCALE GENOMIC DNA]</scope>
    <source>
        <strain evidence="7 8">GH-19</strain>
    </source>
</reference>
<comment type="cofactor">
    <cofactor evidence="1">
        <name>Mn(2+)</name>
        <dbReference type="ChEBI" id="CHEBI:29035"/>
    </cofactor>
</comment>
<dbReference type="Proteomes" id="UP001498398">
    <property type="component" value="Unassembled WGS sequence"/>
</dbReference>
<dbReference type="GO" id="GO:0004309">
    <property type="term" value="F:exopolyphosphatase activity"/>
    <property type="evidence" value="ECO:0007669"/>
    <property type="project" value="UniProtKB-EC"/>
</dbReference>
<evidence type="ECO:0000313" key="8">
    <source>
        <dbReference type="Proteomes" id="UP001498398"/>
    </source>
</evidence>
<dbReference type="Pfam" id="PF02833">
    <property type="entry name" value="DHHA2"/>
    <property type="match status" value="1"/>
</dbReference>